<dbReference type="OMA" id="HIATKSC"/>
<dbReference type="EMBL" id="ABDF02000090">
    <property type="protein sequence ID" value="EHK16748.1"/>
    <property type="molecule type" value="Genomic_DNA"/>
</dbReference>
<dbReference type="PROSITE" id="PS50088">
    <property type="entry name" value="ANK_REPEAT"/>
    <property type="match status" value="7"/>
</dbReference>
<feature type="repeat" description="ANK" evidence="3">
    <location>
        <begin position="267"/>
        <end position="299"/>
    </location>
</feature>
<evidence type="ECO:0000256" key="2">
    <source>
        <dbReference type="ARBA" id="ARBA00023043"/>
    </source>
</evidence>
<feature type="repeat" description="ANK" evidence="3">
    <location>
        <begin position="234"/>
        <end position="266"/>
    </location>
</feature>
<dbReference type="Gene3D" id="1.25.40.20">
    <property type="entry name" value="Ankyrin repeat-containing domain"/>
    <property type="match status" value="3"/>
</dbReference>
<keyword evidence="1" id="KW-0677">Repeat</keyword>
<dbReference type="RefSeq" id="XP_013950944.1">
    <property type="nucleotide sequence ID" value="XM_014095469.1"/>
</dbReference>
<gene>
    <name evidence="4" type="ORF">TRIVIDRAFT_162632</name>
</gene>
<dbReference type="PRINTS" id="PR01415">
    <property type="entry name" value="ANKYRIN"/>
</dbReference>
<evidence type="ECO:0000256" key="3">
    <source>
        <dbReference type="PROSITE-ProRule" id="PRU00023"/>
    </source>
</evidence>
<organism evidence="4 5">
    <name type="scientific">Hypocrea virens (strain Gv29-8 / FGSC 10586)</name>
    <name type="common">Gliocladium virens</name>
    <name type="synonym">Trichoderma virens</name>
    <dbReference type="NCBI Taxonomy" id="413071"/>
    <lineage>
        <taxon>Eukaryota</taxon>
        <taxon>Fungi</taxon>
        <taxon>Dikarya</taxon>
        <taxon>Ascomycota</taxon>
        <taxon>Pezizomycotina</taxon>
        <taxon>Sordariomycetes</taxon>
        <taxon>Hypocreomycetidae</taxon>
        <taxon>Hypocreales</taxon>
        <taxon>Hypocreaceae</taxon>
        <taxon>Trichoderma</taxon>
    </lineage>
</organism>
<feature type="repeat" description="ANK" evidence="3">
    <location>
        <begin position="167"/>
        <end position="200"/>
    </location>
</feature>
<dbReference type="SMART" id="SM00248">
    <property type="entry name" value="ANK"/>
    <property type="match status" value="8"/>
</dbReference>
<dbReference type="InterPro" id="IPR036770">
    <property type="entry name" value="Ankyrin_rpt-contain_sf"/>
</dbReference>
<feature type="repeat" description="ANK" evidence="3">
    <location>
        <begin position="201"/>
        <end position="233"/>
    </location>
</feature>
<dbReference type="PROSITE" id="PS50297">
    <property type="entry name" value="ANK_REP_REGION"/>
    <property type="match status" value="6"/>
</dbReference>
<evidence type="ECO:0000313" key="5">
    <source>
        <dbReference type="Proteomes" id="UP000007115"/>
    </source>
</evidence>
<feature type="repeat" description="ANK" evidence="3">
    <location>
        <begin position="99"/>
        <end position="133"/>
    </location>
</feature>
<evidence type="ECO:0000256" key="1">
    <source>
        <dbReference type="ARBA" id="ARBA00022737"/>
    </source>
</evidence>
<dbReference type="OrthoDB" id="20872at2759"/>
<proteinExistence type="predicted"/>
<protein>
    <submittedName>
        <fullName evidence="4">Uncharacterized protein</fullName>
    </submittedName>
</protein>
<evidence type="ECO:0000313" key="4">
    <source>
        <dbReference type="EMBL" id="EHK16748.1"/>
    </source>
</evidence>
<sequence>MAAICGSEEVLRFLISKAVSDTLPDILDAKDNYSETALMVAVRMGNVVAAKILVESGAKVNTQDDAGRTVLHFAASNCPQLITSLMTANNGIAFMADHDGCTPLHIATKSCSDQLLVVYYLLQNHVPLNKTLKDGHIVLSNVLSKGSIEVVRVLLEHGADVQAADSKGRKPLHHAAEHGIEIGILHILLDAGSDIGALSITGETPLFRAVISNKADNLRLLIKRGGMVNECRKDGWMPLHIAAYCGHIESAVALLEGGASINQLAVCQATPLYLAQQENMVEMAKLLLKRGADPNLAADRGTSPVYIDRKGKPSRYLLGVK</sequence>
<comment type="caution">
    <text evidence="4">The sequence shown here is derived from an EMBL/GenBank/DDBJ whole genome shotgun (WGS) entry which is preliminary data.</text>
</comment>
<dbReference type="Pfam" id="PF00023">
    <property type="entry name" value="Ank"/>
    <property type="match status" value="3"/>
</dbReference>
<feature type="repeat" description="ANK" evidence="3">
    <location>
        <begin position="134"/>
        <end position="166"/>
    </location>
</feature>
<reference evidence="4 5" key="1">
    <citation type="journal article" date="2011" name="Genome Biol.">
        <title>Comparative genome sequence analysis underscores mycoparasitism as the ancestral life style of Trichoderma.</title>
        <authorList>
            <person name="Kubicek C.P."/>
            <person name="Herrera-Estrella A."/>
            <person name="Seidl-Seiboth V."/>
            <person name="Martinez D.A."/>
            <person name="Druzhinina I.S."/>
            <person name="Thon M."/>
            <person name="Zeilinger S."/>
            <person name="Casas-Flores S."/>
            <person name="Horwitz B.A."/>
            <person name="Mukherjee P.K."/>
            <person name="Mukherjee M."/>
            <person name="Kredics L."/>
            <person name="Alcaraz L.D."/>
            <person name="Aerts A."/>
            <person name="Antal Z."/>
            <person name="Atanasova L."/>
            <person name="Cervantes-Badillo M.G."/>
            <person name="Challacombe J."/>
            <person name="Chertkov O."/>
            <person name="McCluskey K."/>
            <person name="Coulpier F."/>
            <person name="Deshpande N."/>
            <person name="von Doehren H."/>
            <person name="Ebbole D.J."/>
            <person name="Esquivel-Naranjo E.U."/>
            <person name="Fekete E."/>
            <person name="Flipphi M."/>
            <person name="Glaser F."/>
            <person name="Gomez-Rodriguez E.Y."/>
            <person name="Gruber S."/>
            <person name="Han C."/>
            <person name="Henrissat B."/>
            <person name="Hermosa R."/>
            <person name="Hernandez-Onate M."/>
            <person name="Karaffa L."/>
            <person name="Kosti I."/>
            <person name="Le Crom S."/>
            <person name="Lindquist E."/>
            <person name="Lucas S."/>
            <person name="Luebeck M."/>
            <person name="Luebeck P.S."/>
            <person name="Margeot A."/>
            <person name="Metz B."/>
            <person name="Misra M."/>
            <person name="Nevalainen H."/>
            <person name="Omann M."/>
            <person name="Packer N."/>
            <person name="Perrone G."/>
            <person name="Uresti-Rivera E.E."/>
            <person name="Salamov A."/>
            <person name="Schmoll M."/>
            <person name="Seiboth B."/>
            <person name="Shapiro H."/>
            <person name="Sukno S."/>
            <person name="Tamayo-Ramos J.A."/>
            <person name="Tisch D."/>
            <person name="Wiest A."/>
            <person name="Wilkinson H.H."/>
            <person name="Zhang M."/>
            <person name="Coutinho P.M."/>
            <person name="Kenerley C.M."/>
            <person name="Monte E."/>
            <person name="Baker S.E."/>
            <person name="Grigoriev I.V."/>
        </authorList>
    </citation>
    <scope>NUCLEOTIDE SEQUENCE [LARGE SCALE GENOMIC DNA]</scope>
    <source>
        <strain evidence="5">Gv29-8 / FGSC 10586</strain>
    </source>
</reference>
<dbReference type="STRING" id="413071.G9N9Y0"/>
<dbReference type="SUPFAM" id="SSF48403">
    <property type="entry name" value="Ankyrin repeat"/>
    <property type="match status" value="1"/>
</dbReference>
<dbReference type="eggNOG" id="KOG4177">
    <property type="taxonomic scope" value="Eukaryota"/>
</dbReference>
<keyword evidence="5" id="KW-1185">Reference proteome</keyword>
<dbReference type="HOGENOM" id="CLU_000134_18_0_1"/>
<dbReference type="Proteomes" id="UP000007115">
    <property type="component" value="Unassembled WGS sequence"/>
</dbReference>
<dbReference type="InterPro" id="IPR050745">
    <property type="entry name" value="Multifunctional_regulatory"/>
</dbReference>
<dbReference type="PANTHER" id="PTHR24189">
    <property type="entry name" value="MYOTROPHIN"/>
    <property type="match status" value="1"/>
</dbReference>
<accession>G9N9Y0</accession>
<dbReference type="GeneID" id="25788547"/>
<dbReference type="Pfam" id="PF12796">
    <property type="entry name" value="Ank_2"/>
    <property type="match status" value="2"/>
</dbReference>
<dbReference type="AlphaFoldDB" id="G9N9Y0"/>
<dbReference type="VEuPathDB" id="FungiDB:TRIVIDRAFT_162632"/>
<dbReference type="InParanoid" id="G9N9Y0"/>
<keyword evidence="2 3" id="KW-0040">ANK repeat</keyword>
<feature type="repeat" description="ANK" evidence="3">
    <location>
        <begin position="33"/>
        <end position="65"/>
    </location>
</feature>
<dbReference type="InterPro" id="IPR002110">
    <property type="entry name" value="Ankyrin_rpt"/>
</dbReference>
<dbReference type="PANTHER" id="PTHR24189:SF50">
    <property type="entry name" value="ANKYRIN REPEAT AND SOCS BOX PROTEIN 2"/>
    <property type="match status" value="1"/>
</dbReference>
<name>G9N9Y0_HYPVG</name>